<keyword evidence="7 10" id="KW-1133">Transmembrane helix</keyword>
<dbReference type="NCBIfam" id="TIGR00797">
    <property type="entry name" value="matE"/>
    <property type="match status" value="1"/>
</dbReference>
<dbReference type="Pfam" id="PF01554">
    <property type="entry name" value="MatE"/>
    <property type="match status" value="2"/>
</dbReference>
<dbReference type="InterPro" id="IPR051327">
    <property type="entry name" value="MATE_MepA_subfamily"/>
</dbReference>
<comment type="subcellular location">
    <subcellularLocation>
        <location evidence="1">Cell membrane</location>
        <topology evidence="1">Multi-pass membrane protein</topology>
    </subcellularLocation>
</comment>
<dbReference type="RefSeq" id="WP_054873982.1">
    <property type="nucleotide sequence ID" value="NZ_LKET01000021.1"/>
</dbReference>
<dbReference type="EMBL" id="LKET01000021">
    <property type="protein sequence ID" value="KPU45646.1"/>
    <property type="molecule type" value="Genomic_DNA"/>
</dbReference>
<evidence type="ECO:0000256" key="7">
    <source>
        <dbReference type="ARBA" id="ARBA00022989"/>
    </source>
</evidence>
<dbReference type="GO" id="GO:0015297">
    <property type="term" value="F:antiporter activity"/>
    <property type="evidence" value="ECO:0007669"/>
    <property type="project" value="InterPro"/>
</dbReference>
<feature type="transmembrane region" description="Helical" evidence="10">
    <location>
        <begin position="49"/>
        <end position="72"/>
    </location>
</feature>
<evidence type="ECO:0000256" key="4">
    <source>
        <dbReference type="ARBA" id="ARBA00022448"/>
    </source>
</evidence>
<dbReference type="CDD" id="cd13143">
    <property type="entry name" value="MATE_MepA_like"/>
    <property type="match status" value="1"/>
</dbReference>
<feature type="transmembrane region" description="Helical" evidence="10">
    <location>
        <begin position="93"/>
        <end position="116"/>
    </location>
</feature>
<dbReference type="AlphaFoldDB" id="A0A0P9AJS9"/>
<comment type="similarity">
    <text evidence="2">Belongs to the multi antimicrobial extrusion (MATE) (TC 2.A.66.1) family. MepA subfamily.</text>
</comment>
<keyword evidence="12" id="KW-1185">Reference proteome</keyword>
<dbReference type="PATRIC" id="fig|36849.3.peg.937"/>
<dbReference type="PANTHER" id="PTHR43823">
    <property type="entry name" value="SPORULATION PROTEIN YKVU"/>
    <property type="match status" value="1"/>
</dbReference>
<dbReference type="GO" id="GO:0046677">
    <property type="term" value="P:response to antibiotic"/>
    <property type="evidence" value="ECO:0007669"/>
    <property type="project" value="UniProtKB-KW"/>
</dbReference>
<evidence type="ECO:0000256" key="6">
    <source>
        <dbReference type="ARBA" id="ARBA00022692"/>
    </source>
</evidence>
<feature type="transmembrane region" description="Helical" evidence="10">
    <location>
        <begin position="16"/>
        <end position="37"/>
    </location>
</feature>
<dbReference type="Proteomes" id="UP000050326">
    <property type="component" value="Unassembled WGS sequence"/>
</dbReference>
<comment type="caution">
    <text evidence="11">The sequence shown here is derived from an EMBL/GenBank/DDBJ whole genome shotgun (WGS) entry which is preliminary data.</text>
</comment>
<evidence type="ECO:0000256" key="2">
    <source>
        <dbReference type="ARBA" id="ARBA00008417"/>
    </source>
</evidence>
<evidence type="ECO:0000256" key="3">
    <source>
        <dbReference type="ARBA" id="ARBA00022106"/>
    </source>
</evidence>
<dbReference type="InterPro" id="IPR048279">
    <property type="entry name" value="MdtK-like"/>
</dbReference>
<dbReference type="PANTHER" id="PTHR43823:SF3">
    <property type="entry name" value="MULTIDRUG EXPORT PROTEIN MEPA"/>
    <property type="match status" value="1"/>
</dbReference>
<dbReference type="GO" id="GO:0005886">
    <property type="term" value="C:plasma membrane"/>
    <property type="evidence" value="ECO:0007669"/>
    <property type="project" value="UniProtKB-SubCell"/>
</dbReference>
<feature type="transmembrane region" description="Helical" evidence="10">
    <location>
        <begin position="418"/>
        <end position="438"/>
    </location>
</feature>
<evidence type="ECO:0000256" key="5">
    <source>
        <dbReference type="ARBA" id="ARBA00022475"/>
    </source>
</evidence>
<keyword evidence="6 10" id="KW-0812">Transmembrane</keyword>
<keyword evidence="8 10" id="KW-0472">Membrane</keyword>
<evidence type="ECO:0000313" key="11">
    <source>
        <dbReference type="EMBL" id="KPU45646.1"/>
    </source>
</evidence>
<dbReference type="InterPro" id="IPR002528">
    <property type="entry name" value="MATE_fam"/>
</dbReference>
<feature type="transmembrane region" description="Helical" evidence="10">
    <location>
        <begin position="136"/>
        <end position="154"/>
    </location>
</feature>
<accession>A0A0P9AJS9</accession>
<dbReference type="OrthoDB" id="9811110at2"/>
<proteinExistence type="inferred from homology"/>
<reference evidence="11 12" key="1">
    <citation type="submission" date="2015-09" db="EMBL/GenBank/DDBJ databases">
        <title>Genome sequence of Oxobacter pfennigii DSM 3222.</title>
        <authorList>
            <person name="Poehlein A."/>
            <person name="Bengelsdorf F.R."/>
            <person name="Schiel-Bengelsdorf B."/>
            <person name="Duerre P."/>
            <person name="Daniel R."/>
        </authorList>
    </citation>
    <scope>NUCLEOTIDE SEQUENCE [LARGE SCALE GENOMIC DNA]</scope>
    <source>
        <strain evidence="11 12">DSM 3222</strain>
    </source>
</reference>
<feature type="transmembrane region" description="Helical" evidence="10">
    <location>
        <begin position="166"/>
        <end position="189"/>
    </location>
</feature>
<feature type="transmembrane region" description="Helical" evidence="10">
    <location>
        <begin position="390"/>
        <end position="412"/>
    </location>
</feature>
<feature type="transmembrane region" description="Helical" evidence="10">
    <location>
        <begin position="272"/>
        <end position="294"/>
    </location>
</feature>
<keyword evidence="5" id="KW-1003">Cell membrane</keyword>
<sequence length="454" mass="49141">MLRQSEKLGTEKISTLLYQLSLPGIIAMLVNSLYNIVDTVFVGHGVGPMAIGGLAIAFPIQMLSMGFSQLIGMGAASSVSRYLGAKNTEKADIVAGNAYTAIVIISALFAAVGLLFTDPMLRLFGATESLIPYARGYTKIIFYGSIFFSFTMTANGMIQSEGNAKVPMFSTIIGGVLNMALDPIFIFVFDMGIDGAAWATIISQFISFLFVFHYLLSGKSSLKVKLHHLKLRWDILREILTIGSSAFTRTITGTIFSIVINNSLKFYGGDAAITVFGIINRIIGVLFLPVIGIVQGMQPIAGYNYGAGNIDRVKETVRIATIVSTIMSVIGWIIGETIPHIIIRAFTSDEYIVTTASNVLRIMISLIPVMGIQFVGATLFQSLGKAGPAIILSLLRQFIILTPLILILPRIFNLELMGVWLSFPLSDLIAVGITVALIKSELRKLTMELGLSQA</sequence>
<feature type="transmembrane region" description="Helical" evidence="10">
    <location>
        <begin position="195"/>
        <end position="218"/>
    </location>
</feature>
<feature type="transmembrane region" description="Helical" evidence="10">
    <location>
        <begin position="239"/>
        <end position="260"/>
    </location>
</feature>
<keyword evidence="9" id="KW-0046">Antibiotic resistance</keyword>
<evidence type="ECO:0000256" key="10">
    <source>
        <dbReference type="SAM" id="Phobius"/>
    </source>
</evidence>
<feature type="transmembrane region" description="Helical" evidence="10">
    <location>
        <begin position="362"/>
        <end position="383"/>
    </location>
</feature>
<protein>
    <recommendedName>
        <fullName evidence="3">Multidrug export protein MepA</fullName>
    </recommendedName>
</protein>
<dbReference type="GO" id="GO:0042910">
    <property type="term" value="F:xenobiotic transmembrane transporter activity"/>
    <property type="evidence" value="ECO:0007669"/>
    <property type="project" value="InterPro"/>
</dbReference>
<feature type="transmembrane region" description="Helical" evidence="10">
    <location>
        <begin position="319"/>
        <end position="342"/>
    </location>
</feature>
<dbReference type="PIRSF" id="PIRSF006603">
    <property type="entry name" value="DinF"/>
    <property type="match status" value="1"/>
</dbReference>
<evidence type="ECO:0000256" key="8">
    <source>
        <dbReference type="ARBA" id="ARBA00023136"/>
    </source>
</evidence>
<gene>
    <name evidence="11" type="primary">mepA_1</name>
    <name evidence="11" type="ORF">OXPF_08790</name>
</gene>
<organism evidence="11 12">
    <name type="scientific">Oxobacter pfennigii</name>
    <dbReference type="NCBI Taxonomy" id="36849"/>
    <lineage>
        <taxon>Bacteria</taxon>
        <taxon>Bacillati</taxon>
        <taxon>Bacillota</taxon>
        <taxon>Clostridia</taxon>
        <taxon>Eubacteriales</taxon>
        <taxon>Clostridiaceae</taxon>
        <taxon>Oxobacter</taxon>
    </lineage>
</organism>
<dbReference type="STRING" id="36849.OXPF_08790"/>
<evidence type="ECO:0000313" key="12">
    <source>
        <dbReference type="Proteomes" id="UP000050326"/>
    </source>
</evidence>
<name>A0A0P9AJS9_9CLOT</name>
<dbReference type="InterPro" id="IPR045070">
    <property type="entry name" value="MATE_MepA-like"/>
</dbReference>
<evidence type="ECO:0000256" key="1">
    <source>
        <dbReference type="ARBA" id="ARBA00004651"/>
    </source>
</evidence>
<evidence type="ECO:0000256" key="9">
    <source>
        <dbReference type="ARBA" id="ARBA00023251"/>
    </source>
</evidence>
<keyword evidence="4" id="KW-0813">Transport</keyword>